<dbReference type="STRING" id="1003195.SCATT_06450"/>
<evidence type="ECO:0000256" key="3">
    <source>
        <dbReference type="SAM" id="MobiDB-lite"/>
    </source>
</evidence>
<accession>G8WTD4</accession>
<dbReference type="Proteomes" id="UP000007842">
    <property type="component" value="Chromosome"/>
</dbReference>
<dbReference type="PROSITE" id="PS50977">
    <property type="entry name" value="HTH_TETR_2"/>
    <property type="match status" value="1"/>
</dbReference>
<dbReference type="InterPro" id="IPR009057">
    <property type="entry name" value="Homeodomain-like_sf"/>
</dbReference>
<sequence length="156" mass="16154">MLTPHAGHMTDTPTRRRAPGMSAEERRAMIVAAALPLIAEYGAAVTTARIARAAGIGEATVFRVFKDKDDVLDACLATATDPAHVLRELAAIPLDEPLADRLVQAAEAMWAHLARLGAVVGTLHASGHRGGNGGRASPIRGAGKPPWPPCGTASPS</sequence>
<dbReference type="PRINTS" id="PR00455">
    <property type="entry name" value="HTHTETR"/>
</dbReference>
<dbReference type="eggNOG" id="COG1309">
    <property type="taxonomic scope" value="Bacteria"/>
</dbReference>
<gene>
    <name evidence="5" type="ordered locus">SCATT_06450</name>
</gene>
<dbReference type="Gene3D" id="1.10.357.10">
    <property type="entry name" value="Tetracycline Repressor, domain 2"/>
    <property type="match status" value="1"/>
</dbReference>
<organism evidence="5 6">
    <name type="scientific">Streptantibioticus cattleyicolor (strain ATCC 35852 / DSM 46488 / JCM 4925 / NBRC 14057 / NRRL 8057)</name>
    <name type="common">Streptomyces cattleya</name>
    <dbReference type="NCBI Taxonomy" id="1003195"/>
    <lineage>
        <taxon>Bacteria</taxon>
        <taxon>Bacillati</taxon>
        <taxon>Actinomycetota</taxon>
        <taxon>Actinomycetes</taxon>
        <taxon>Kitasatosporales</taxon>
        <taxon>Streptomycetaceae</taxon>
        <taxon>Streptantibioticus</taxon>
    </lineage>
</organism>
<protein>
    <submittedName>
        <fullName evidence="5">Putative transcriptional regulator, TetR family</fullName>
    </submittedName>
</protein>
<reference evidence="6" key="1">
    <citation type="submission" date="2011-12" db="EMBL/GenBank/DDBJ databases">
        <title>Complete genome sequence of Streptomyces cattleya strain DSM 46488.</title>
        <authorList>
            <person name="Ou H.-Y."/>
            <person name="Li P."/>
            <person name="Zhao C."/>
            <person name="O'Hagan D."/>
            <person name="Deng Z."/>
        </authorList>
    </citation>
    <scope>NUCLEOTIDE SEQUENCE [LARGE SCALE GENOMIC DNA]</scope>
    <source>
        <strain evidence="6">ATCC 35852 / DSM 46488 / JCM 4925 / NBRC 14057 / NRRL 8057</strain>
    </source>
</reference>
<dbReference type="EMBL" id="CP003219">
    <property type="protein sequence ID" value="AEW93016.1"/>
    <property type="molecule type" value="Genomic_DNA"/>
</dbReference>
<dbReference type="KEGG" id="scy:SCATT_06450"/>
<dbReference type="InterPro" id="IPR001647">
    <property type="entry name" value="HTH_TetR"/>
</dbReference>
<dbReference type="PATRIC" id="fig|1003195.29.peg.647"/>
<dbReference type="InterPro" id="IPR050109">
    <property type="entry name" value="HTH-type_TetR-like_transc_reg"/>
</dbReference>
<dbReference type="AlphaFoldDB" id="G8WTD4"/>
<evidence type="ECO:0000256" key="1">
    <source>
        <dbReference type="ARBA" id="ARBA00023125"/>
    </source>
</evidence>
<proteinExistence type="predicted"/>
<name>G8WTD4_STREN</name>
<keyword evidence="1 2" id="KW-0238">DNA-binding</keyword>
<dbReference type="PANTHER" id="PTHR30055">
    <property type="entry name" value="HTH-TYPE TRANSCRIPTIONAL REGULATOR RUTR"/>
    <property type="match status" value="1"/>
</dbReference>
<dbReference type="PANTHER" id="PTHR30055:SF226">
    <property type="entry name" value="HTH-TYPE TRANSCRIPTIONAL REGULATOR PKSA"/>
    <property type="match status" value="1"/>
</dbReference>
<evidence type="ECO:0000313" key="6">
    <source>
        <dbReference type="Proteomes" id="UP000007842"/>
    </source>
</evidence>
<dbReference type="SUPFAM" id="SSF46689">
    <property type="entry name" value="Homeodomain-like"/>
    <property type="match status" value="1"/>
</dbReference>
<feature type="region of interest" description="Disordered" evidence="3">
    <location>
        <begin position="1"/>
        <end position="22"/>
    </location>
</feature>
<dbReference type="GO" id="GO:0003700">
    <property type="term" value="F:DNA-binding transcription factor activity"/>
    <property type="evidence" value="ECO:0007669"/>
    <property type="project" value="TreeGrafter"/>
</dbReference>
<feature type="DNA-binding region" description="H-T-H motif" evidence="2">
    <location>
        <begin position="46"/>
        <end position="65"/>
    </location>
</feature>
<keyword evidence="6" id="KW-1185">Reference proteome</keyword>
<feature type="domain" description="HTH tetR-type" evidence="4">
    <location>
        <begin position="24"/>
        <end position="83"/>
    </location>
</feature>
<dbReference type="GO" id="GO:0000976">
    <property type="term" value="F:transcription cis-regulatory region binding"/>
    <property type="evidence" value="ECO:0007669"/>
    <property type="project" value="TreeGrafter"/>
</dbReference>
<evidence type="ECO:0000256" key="2">
    <source>
        <dbReference type="PROSITE-ProRule" id="PRU00335"/>
    </source>
</evidence>
<dbReference type="Pfam" id="PF00440">
    <property type="entry name" value="TetR_N"/>
    <property type="match status" value="1"/>
</dbReference>
<evidence type="ECO:0000259" key="4">
    <source>
        <dbReference type="PROSITE" id="PS50977"/>
    </source>
</evidence>
<dbReference type="HOGENOM" id="CLU_1685533_0_0_11"/>
<evidence type="ECO:0000313" key="5">
    <source>
        <dbReference type="EMBL" id="AEW93016.1"/>
    </source>
</evidence>
<feature type="region of interest" description="Disordered" evidence="3">
    <location>
        <begin position="126"/>
        <end position="156"/>
    </location>
</feature>